<dbReference type="InterPro" id="IPR050166">
    <property type="entry name" value="ABC_transporter_ATP-bind"/>
</dbReference>
<dbReference type="Proteomes" id="UP000008922">
    <property type="component" value="Chromosome"/>
</dbReference>
<dbReference type="SMART" id="SM00382">
    <property type="entry name" value="AAA"/>
    <property type="match status" value="1"/>
</dbReference>
<dbReference type="STRING" id="926569.ANT_07470"/>
<dbReference type="PROSITE" id="PS00211">
    <property type="entry name" value="ABC_TRANSPORTER_1"/>
    <property type="match status" value="1"/>
</dbReference>
<keyword evidence="3 5" id="KW-0067">ATP-binding</keyword>
<dbReference type="PROSITE" id="PS50893">
    <property type="entry name" value="ABC_TRANSPORTER_2"/>
    <property type="match status" value="1"/>
</dbReference>
<evidence type="ECO:0000313" key="5">
    <source>
        <dbReference type="EMBL" id="BAJ62781.1"/>
    </source>
</evidence>
<sequence>MSEQTMTAFEVATPSTAIQPYLRVEDVHMRYPNDNGGVEALHGVQFDLHPREFVCLLGPSGCGKSTLLRIIAGLLTPTRGEVIFYAPTASRISLVFQDANLMPWRNVRENIALPLILQGVPRSQALQKADAWLDIVGLQGFGEALPRELSGGMAQRVAIARSLIQEPGLLLLDEPFGALDALTREKMASELLRLWQEHRTTVLMVTHSISEAILLSDRVLVLSSRPGRVVLDLAIDLPRPRDEDVRYTPEFGALARELRRAITD</sequence>
<keyword evidence="6" id="KW-1185">Reference proteome</keyword>
<dbReference type="InterPro" id="IPR017871">
    <property type="entry name" value="ABC_transporter-like_CS"/>
</dbReference>
<dbReference type="PANTHER" id="PTHR42788">
    <property type="entry name" value="TAURINE IMPORT ATP-BINDING PROTEIN-RELATED"/>
    <property type="match status" value="1"/>
</dbReference>
<dbReference type="eggNOG" id="COG1116">
    <property type="taxonomic scope" value="Bacteria"/>
</dbReference>
<gene>
    <name evidence="5" type="ordered locus">ANT_07470</name>
</gene>
<evidence type="ECO:0000256" key="3">
    <source>
        <dbReference type="ARBA" id="ARBA00022840"/>
    </source>
</evidence>
<dbReference type="HOGENOM" id="CLU_000604_1_22_0"/>
<dbReference type="InterPro" id="IPR003439">
    <property type="entry name" value="ABC_transporter-like_ATP-bd"/>
</dbReference>
<evidence type="ECO:0000256" key="1">
    <source>
        <dbReference type="ARBA" id="ARBA00022448"/>
    </source>
</evidence>
<dbReference type="GO" id="GO:0016887">
    <property type="term" value="F:ATP hydrolysis activity"/>
    <property type="evidence" value="ECO:0007669"/>
    <property type="project" value="InterPro"/>
</dbReference>
<dbReference type="Gene3D" id="3.40.50.300">
    <property type="entry name" value="P-loop containing nucleotide triphosphate hydrolases"/>
    <property type="match status" value="1"/>
</dbReference>
<keyword evidence="1" id="KW-0813">Transport</keyword>
<dbReference type="InterPro" id="IPR027417">
    <property type="entry name" value="P-loop_NTPase"/>
</dbReference>
<dbReference type="SUPFAM" id="SSF52540">
    <property type="entry name" value="P-loop containing nucleoside triphosphate hydrolases"/>
    <property type="match status" value="1"/>
</dbReference>
<dbReference type="GO" id="GO:0005524">
    <property type="term" value="F:ATP binding"/>
    <property type="evidence" value="ECO:0007669"/>
    <property type="project" value="UniProtKB-KW"/>
</dbReference>
<reference evidence="5 6" key="1">
    <citation type="submission" date="2010-12" db="EMBL/GenBank/DDBJ databases">
        <title>Whole genome sequence of Anaerolinea thermophila UNI-1.</title>
        <authorList>
            <person name="Narita-Yamada S."/>
            <person name="Kishi E."/>
            <person name="Watanabe Y."/>
            <person name="Takasaki K."/>
            <person name="Ankai A."/>
            <person name="Oguchi A."/>
            <person name="Fukui S."/>
            <person name="Takahashi M."/>
            <person name="Yashiro I."/>
            <person name="Hosoyama A."/>
            <person name="Sekiguchi Y."/>
            <person name="Hanada S."/>
            <person name="Fujita N."/>
        </authorList>
    </citation>
    <scope>NUCLEOTIDE SEQUENCE [LARGE SCALE GENOMIC DNA]</scope>
    <source>
        <strain evidence="6">DSM 14523 / JCM 11388 / NBRC 100420 / UNI-1</strain>
    </source>
</reference>
<dbReference type="CDD" id="cd03293">
    <property type="entry name" value="ABC_NrtD_SsuB_transporters"/>
    <property type="match status" value="1"/>
</dbReference>
<dbReference type="AlphaFoldDB" id="E8N2H5"/>
<accession>E8N2H5</accession>
<dbReference type="InterPro" id="IPR003593">
    <property type="entry name" value="AAA+_ATPase"/>
</dbReference>
<evidence type="ECO:0000259" key="4">
    <source>
        <dbReference type="PROSITE" id="PS50893"/>
    </source>
</evidence>
<dbReference type="Pfam" id="PF00005">
    <property type="entry name" value="ABC_tran"/>
    <property type="match status" value="1"/>
</dbReference>
<dbReference type="PANTHER" id="PTHR42788:SF13">
    <property type="entry name" value="ALIPHATIC SULFONATES IMPORT ATP-BINDING PROTEIN SSUB"/>
    <property type="match status" value="1"/>
</dbReference>
<evidence type="ECO:0000256" key="2">
    <source>
        <dbReference type="ARBA" id="ARBA00022741"/>
    </source>
</evidence>
<dbReference type="RefSeq" id="WP_013559174.1">
    <property type="nucleotide sequence ID" value="NC_014960.1"/>
</dbReference>
<proteinExistence type="predicted"/>
<organism evidence="5 6">
    <name type="scientific">Anaerolinea thermophila (strain DSM 14523 / JCM 11388 / NBRC 100420 / UNI-1)</name>
    <dbReference type="NCBI Taxonomy" id="926569"/>
    <lineage>
        <taxon>Bacteria</taxon>
        <taxon>Bacillati</taxon>
        <taxon>Chloroflexota</taxon>
        <taxon>Anaerolineae</taxon>
        <taxon>Anaerolineales</taxon>
        <taxon>Anaerolineaceae</taxon>
        <taxon>Anaerolinea</taxon>
    </lineage>
</organism>
<dbReference type="InParanoid" id="E8N2H5"/>
<dbReference type="KEGG" id="atm:ANT_07470"/>
<dbReference type="FunCoup" id="E8N2H5">
    <property type="interactions" value="212"/>
</dbReference>
<protein>
    <submittedName>
        <fullName evidence="5">ABC transporter ATP-binding protein</fullName>
    </submittedName>
</protein>
<name>E8N2H5_ANATU</name>
<keyword evidence="2" id="KW-0547">Nucleotide-binding</keyword>
<evidence type="ECO:0000313" key="6">
    <source>
        <dbReference type="Proteomes" id="UP000008922"/>
    </source>
</evidence>
<feature type="domain" description="ABC transporter" evidence="4">
    <location>
        <begin position="22"/>
        <end position="249"/>
    </location>
</feature>
<dbReference type="EMBL" id="AP012029">
    <property type="protein sequence ID" value="BAJ62781.1"/>
    <property type="molecule type" value="Genomic_DNA"/>
</dbReference>